<name>A0A0F9V2R2_9ZZZZ</name>
<accession>A0A0F9V2R2</accession>
<evidence type="ECO:0008006" key="2">
    <source>
        <dbReference type="Google" id="ProtNLM"/>
    </source>
</evidence>
<evidence type="ECO:0000313" key="1">
    <source>
        <dbReference type="EMBL" id="KKN67771.1"/>
    </source>
</evidence>
<sequence>METLELPSKLRRTPNLPYKAITLMPIGDVQLGAEGADLDRLKRHIDYGLEHNAYFLGMGDYVDVASPSNRAKIRAAGLYDSVMEALEAAAEKAIGEFLEAVKGTEGRWLGILEGHHFYDFADGTTSDTRIALALSTPQFTCHHLGTSALVRIPFVRGGRTACSTTIWCHHGQGGGQTTGAILNKLERQVGNFEADIYLMGHYTKEVSERKSRISLSRGPDPHLIHKTIYLASTGGFHRGYLHKNRTGLVPRGSYVEQGMFSPATLGGPVFQLRPVHTNKTDYVAITKIDGDLSP</sequence>
<protein>
    <recommendedName>
        <fullName evidence="2">Calcineurin-like phosphoesterase domain-containing protein</fullName>
    </recommendedName>
</protein>
<organism evidence="1">
    <name type="scientific">marine sediment metagenome</name>
    <dbReference type="NCBI Taxonomy" id="412755"/>
    <lineage>
        <taxon>unclassified sequences</taxon>
        <taxon>metagenomes</taxon>
        <taxon>ecological metagenomes</taxon>
    </lineage>
</organism>
<gene>
    <name evidence="1" type="ORF">LCGC14_0458040</name>
</gene>
<proteinExistence type="predicted"/>
<comment type="caution">
    <text evidence="1">The sequence shown here is derived from an EMBL/GenBank/DDBJ whole genome shotgun (WGS) entry which is preliminary data.</text>
</comment>
<dbReference type="EMBL" id="LAZR01000466">
    <property type="protein sequence ID" value="KKN67771.1"/>
    <property type="molecule type" value="Genomic_DNA"/>
</dbReference>
<reference evidence="1" key="1">
    <citation type="journal article" date="2015" name="Nature">
        <title>Complex archaea that bridge the gap between prokaryotes and eukaryotes.</title>
        <authorList>
            <person name="Spang A."/>
            <person name="Saw J.H."/>
            <person name="Jorgensen S.L."/>
            <person name="Zaremba-Niedzwiedzka K."/>
            <person name="Martijn J."/>
            <person name="Lind A.E."/>
            <person name="van Eijk R."/>
            <person name="Schleper C."/>
            <person name="Guy L."/>
            <person name="Ettema T.J."/>
        </authorList>
    </citation>
    <scope>NUCLEOTIDE SEQUENCE</scope>
</reference>
<dbReference type="AlphaFoldDB" id="A0A0F9V2R2"/>